<feature type="chain" id="PRO_5047206151" evidence="1">
    <location>
        <begin position="17"/>
        <end position="127"/>
    </location>
</feature>
<proteinExistence type="predicted"/>
<protein>
    <submittedName>
        <fullName evidence="2">Uncharacterized protein</fullName>
    </submittedName>
</protein>
<feature type="signal peptide" evidence="1">
    <location>
        <begin position="1"/>
        <end position="16"/>
    </location>
</feature>
<sequence>MFVFICVILYIDNVYCMLNVKGKHIQIISYHNVNKCIMNDVKREYSKTNKMFYFVCNLLSIKGPRWPSGLKRVHTDHSAFHRLGSNPLRTDPSVRKTVQFACRSWVVLSGHSSFLYHPRTDRLEKVK</sequence>
<organism evidence="2 3">
    <name type="scientific">Tegillarca granosa</name>
    <name type="common">Malaysian cockle</name>
    <name type="synonym">Anadara granosa</name>
    <dbReference type="NCBI Taxonomy" id="220873"/>
    <lineage>
        <taxon>Eukaryota</taxon>
        <taxon>Metazoa</taxon>
        <taxon>Spiralia</taxon>
        <taxon>Lophotrochozoa</taxon>
        <taxon>Mollusca</taxon>
        <taxon>Bivalvia</taxon>
        <taxon>Autobranchia</taxon>
        <taxon>Pteriomorphia</taxon>
        <taxon>Arcoida</taxon>
        <taxon>Arcoidea</taxon>
        <taxon>Arcidae</taxon>
        <taxon>Tegillarca</taxon>
    </lineage>
</organism>
<evidence type="ECO:0000256" key="1">
    <source>
        <dbReference type="SAM" id="SignalP"/>
    </source>
</evidence>
<keyword evidence="1" id="KW-0732">Signal</keyword>
<gene>
    <name evidence="2" type="ORF">KUTeg_007073</name>
</gene>
<dbReference type="EMBL" id="JARBDR010000337">
    <property type="protein sequence ID" value="KAJ8314923.1"/>
    <property type="molecule type" value="Genomic_DNA"/>
</dbReference>
<comment type="caution">
    <text evidence="2">The sequence shown here is derived from an EMBL/GenBank/DDBJ whole genome shotgun (WGS) entry which is preliminary data.</text>
</comment>
<name>A0ABQ9FGV4_TEGGR</name>
<evidence type="ECO:0000313" key="3">
    <source>
        <dbReference type="Proteomes" id="UP001217089"/>
    </source>
</evidence>
<keyword evidence="3" id="KW-1185">Reference proteome</keyword>
<evidence type="ECO:0000313" key="2">
    <source>
        <dbReference type="EMBL" id="KAJ8314923.1"/>
    </source>
</evidence>
<reference evidence="2 3" key="1">
    <citation type="submission" date="2022-12" db="EMBL/GenBank/DDBJ databases">
        <title>Chromosome-level genome of Tegillarca granosa.</title>
        <authorList>
            <person name="Kim J."/>
        </authorList>
    </citation>
    <scope>NUCLEOTIDE SEQUENCE [LARGE SCALE GENOMIC DNA]</scope>
    <source>
        <strain evidence="2">Teg-2019</strain>
        <tissue evidence="2">Adductor muscle</tissue>
    </source>
</reference>
<dbReference type="Proteomes" id="UP001217089">
    <property type="component" value="Unassembled WGS sequence"/>
</dbReference>
<accession>A0ABQ9FGV4</accession>